<dbReference type="EMBL" id="SNRY01000105">
    <property type="protein sequence ID" value="KAA6347142.1"/>
    <property type="molecule type" value="Genomic_DNA"/>
</dbReference>
<name>A0A5J4SN29_9ZZZZ</name>
<proteinExistence type="predicted"/>
<protein>
    <submittedName>
        <fullName evidence="1">Uncharacterized protein</fullName>
    </submittedName>
</protein>
<evidence type="ECO:0000313" key="1">
    <source>
        <dbReference type="EMBL" id="KAA6347142.1"/>
    </source>
</evidence>
<reference evidence="1" key="1">
    <citation type="submission" date="2019-03" db="EMBL/GenBank/DDBJ databases">
        <title>Single cell metagenomics reveals metabolic interactions within the superorganism composed of flagellate Streblomastix strix and complex community of Bacteroidetes bacteria on its surface.</title>
        <authorList>
            <person name="Treitli S.C."/>
            <person name="Kolisko M."/>
            <person name="Husnik F."/>
            <person name="Keeling P."/>
            <person name="Hampl V."/>
        </authorList>
    </citation>
    <scope>NUCLEOTIDE SEQUENCE</scope>
    <source>
        <strain evidence="1">STM</strain>
    </source>
</reference>
<gene>
    <name evidence="1" type="ORF">EZS27_005379</name>
</gene>
<comment type="caution">
    <text evidence="1">The sequence shown here is derived from an EMBL/GenBank/DDBJ whole genome shotgun (WGS) entry which is preliminary data.</text>
</comment>
<accession>A0A5J4SN29</accession>
<dbReference type="AlphaFoldDB" id="A0A5J4SN29"/>
<organism evidence="1">
    <name type="scientific">termite gut metagenome</name>
    <dbReference type="NCBI Taxonomy" id="433724"/>
    <lineage>
        <taxon>unclassified sequences</taxon>
        <taxon>metagenomes</taxon>
        <taxon>organismal metagenomes</taxon>
    </lineage>
</organism>
<sequence length="38" mass="4573">MHHINDVMFKDTKLIANLKQKNVLFLLGFMNIIRRVFI</sequence>